<evidence type="ECO:0000259" key="2">
    <source>
        <dbReference type="Pfam" id="PF06662"/>
    </source>
</evidence>
<feature type="signal peptide" evidence="1">
    <location>
        <begin position="1"/>
        <end position="39"/>
    </location>
</feature>
<feature type="domain" description="D-glucuronyl C5-epimerase C-terminal" evidence="2">
    <location>
        <begin position="218"/>
        <end position="391"/>
    </location>
</feature>
<dbReference type="PROSITE" id="PS51318">
    <property type="entry name" value="TAT"/>
    <property type="match status" value="1"/>
</dbReference>
<feature type="chain" id="PRO_5047245374" description="D-glucuronyl C5-epimerase C-terminal domain-containing protein" evidence="1">
    <location>
        <begin position="40"/>
        <end position="584"/>
    </location>
</feature>
<dbReference type="Pfam" id="PF06662">
    <property type="entry name" value="C5-epim_C"/>
    <property type="match status" value="1"/>
</dbReference>
<dbReference type="InterPro" id="IPR010598">
    <property type="entry name" value="C5-epim_C"/>
</dbReference>
<evidence type="ECO:0000313" key="3">
    <source>
        <dbReference type="EMBL" id="GAA3907210.1"/>
    </source>
</evidence>
<comment type="caution">
    <text evidence="3">The sequence shown here is derived from an EMBL/GenBank/DDBJ whole genome shotgun (WGS) entry which is preliminary data.</text>
</comment>
<proteinExistence type="predicted"/>
<name>A0ABP7LRV5_9ACTN</name>
<evidence type="ECO:0000256" key="1">
    <source>
        <dbReference type="SAM" id="SignalP"/>
    </source>
</evidence>
<accession>A0ABP7LRV5</accession>
<keyword evidence="1" id="KW-0732">Signal</keyword>
<organism evidence="3 4">
    <name type="scientific">Streptomyces lannensis</name>
    <dbReference type="NCBI Taxonomy" id="766498"/>
    <lineage>
        <taxon>Bacteria</taxon>
        <taxon>Bacillati</taxon>
        <taxon>Actinomycetota</taxon>
        <taxon>Actinomycetes</taxon>
        <taxon>Kitasatosporales</taxon>
        <taxon>Streptomycetaceae</taxon>
        <taxon>Streptomyces</taxon>
    </lineage>
</organism>
<evidence type="ECO:0000313" key="4">
    <source>
        <dbReference type="Proteomes" id="UP001501563"/>
    </source>
</evidence>
<keyword evidence="4" id="KW-1185">Reference proteome</keyword>
<dbReference type="EMBL" id="BAAAZA010000068">
    <property type="protein sequence ID" value="GAA3907210.1"/>
    <property type="molecule type" value="Genomic_DNA"/>
</dbReference>
<dbReference type="InterPro" id="IPR006311">
    <property type="entry name" value="TAT_signal"/>
</dbReference>
<dbReference type="Proteomes" id="UP001501563">
    <property type="component" value="Unassembled WGS sequence"/>
</dbReference>
<protein>
    <recommendedName>
        <fullName evidence="2">D-glucuronyl C5-epimerase C-terminal domain-containing protein</fullName>
    </recommendedName>
</protein>
<gene>
    <name evidence="3" type="ORF">GCM10022207_90840</name>
</gene>
<sequence length="584" mass="65232">MHVTGQQRNHVDRRKFIRLTGGTALGALAVGGGAFPASADVLADHTPSLRPGTIPMSQVLSLPHVQKPTTTLGPAPDQFTGGKITPSTRRIPYTGKTVNPRTTADDAPTTLPFDFHTSGYTIVDVPEELRPWRNRPVPKGDEGAYVDAQGVRMFYNDPKVFINGDGKLYDHPVTQIQYGLGCLASYRTTGDGWFLTRAKAQAQRQIDRRVEARGAWYFPYPFNYTHNEHSGLVFTAPWYSGMAQGEAISLFVQLAQLTDITEEERTLYLAAADGAFASLLCADDTDPWVVNKDSSGFFWIQEYPVNAPGTSDYTFNGMIFALFGLWDYYQQTHNQLALQLWDGGLTTITNYYPRLRNTRWVSYYCNTHRIAPLTYHHHHIDLFMQLQWFSGHFSFARNMDQLLDDYPYPGLVSDDLPNGGTVAFAAGTHTLYQYATTATGAYDPAKDDAETATKQVTFSRDTAAPASMRRRIHGRGVYYRISAGAYTGWWVGEYYPNAFLRGQWWTKTYLPARTLTFPANAPVDVFKYGTDGSTGTTKTVQWDHPSNAPFDQRATINGRPMLRISAGGLTGYWVWQGNVTTDGP</sequence>
<reference evidence="4" key="1">
    <citation type="journal article" date="2019" name="Int. J. Syst. Evol. Microbiol.">
        <title>The Global Catalogue of Microorganisms (GCM) 10K type strain sequencing project: providing services to taxonomists for standard genome sequencing and annotation.</title>
        <authorList>
            <consortium name="The Broad Institute Genomics Platform"/>
            <consortium name="The Broad Institute Genome Sequencing Center for Infectious Disease"/>
            <person name="Wu L."/>
            <person name="Ma J."/>
        </authorList>
    </citation>
    <scope>NUCLEOTIDE SEQUENCE [LARGE SCALE GENOMIC DNA]</scope>
    <source>
        <strain evidence="4">JCM 16578</strain>
    </source>
</reference>